<dbReference type="AlphaFoldDB" id="A0AAV5VBE6"/>
<feature type="non-terminal residue" evidence="1">
    <location>
        <position position="1"/>
    </location>
</feature>
<comment type="caution">
    <text evidence="1">The sequence shown here is derived from an EMBL/GenBank/DDBJ whole genome shotgun (WGS) entry which is preliminary data.</text>
</comment>
<dbReference type="Proteomes" id="UP001432322">
    <property type="component" value="Unassembled WGS sequence"/>
</dbReference>
<dbReference type="EMBL" id="BTSY01000002">
    <property type="protein sequence ID" value="GMT16041.1"/>
    <property type="molecule type" value="Genomic_DNA"/>
</dbReference>
<sequence>EEMGAKFSEMRNIHTPVRKCAPNLLYDLRMSTKHTNSQQKHAHIQSQISRLLESLKAETVFMRREI</sequence>
<organism evidence="1 2">
    <name type="scientific">Pristionchus fissidentatus</name>
    <dbReference type="NCBI Taxonomy" id="1538716"/>
    <lineage>
        <taxon>Eukaryota</taxon>
        <taxon>Metazoa</taxon>
        <taxon>Ecdysozoa</taxon>
        <taxon>Nematoda</taxon>
        <taxon>Chromadorea</taxon>
        <taxon>Rhabditida</taxon>
        <taxon>Rhabditina</taxon>
        <taxon>Diplogasteromorpha</taxon>
        <taxon>Diplogasteroidea</taxon>
        <taxon>Neodiplogasteridae</taxon>
        <taxon>Pristionchus</taxon>
    </lineage>
</organism>
<reference evidence="1" key="1">
    <citation type="submission" date="2023-10" db="EMBL/GenBank/DDBJ databases">
        <title>Genome assembly of Pristionchus species.</title>
        <authorList>
            <person name="Yoshida K."/>
            <person name="Sommer R.J."/>
        </authorList>
    </citation>
    <scope>NUCLEOTIDE SEQUENCE</scope>
    <source>
        <strain evidence="1">RS5133</strain>
    </source>
</reference>
<accession>A0AAV5VBE6</accession>
<protein>
    <submittedName>
        <fullName evidence="1">Uncharacterized protein</fullName>
    </submittedName>
</protein>
<keyword evidence="2" id="KW-1185">Reference proteome</keyword>
<evidence type="ECO:0000313" key="2">
    <source>
        <dbReference type="Proteomes" id="UP001432322"/>
    </source>
</evidence>
<evidence type="ECO:0000313" key="1">
    <source>
        <dbReference type="EMBL" id="GMT16041.1"/>
    </source>
</evidence>
<name>A0AAV5VBE6_9BILA</name>
<proteinExistence type="predicted"/>
<feature type="non-terminal residue" evidence="1">
    <location>
        <position position="66"/>
    </location>
</feature>
<gene>
    <name evidence="1" type="ORF">PFISCL1PPCAC_7338</name>
</gene>